<evidence type="ECO:0000256" key="1">
    <source>
        <dbReference type="SAM" id="SignalP"/>
    </source>
</evidence>
<proteinExistence type="predicted"/>
<dbReference type="InParanoid" id="A0A2T0GVW2"/>
<organism evidence="2 3">
    <name type="scientific">Actinopolyspora mortivallis</name>
    <dbReference type="NCBI Taxonomy" id="33906"/>
    <lineage>
        <taxon>Bacteria</taxon>
        <taxon>Bacillati</taxon>
        <taxon>Actinomycetota</taxon>
        <taxon>Actinomycetes</taxon>
        <taxon>Actinopolysporales</taxon>
        <taxon>Actinopolysporaceae</taxon>
        <taxon>Actinopolyspora</taxon>
    </lineage>
</organism>
<sequence>MKRLGVVLSAVAMAAGAAVMGGSAAAAPGIVEWADGQGNWHTIQNPDGCYDTPGGKKLNNKTSGPIVLYTDARCKGSVVYTVGVGKSVPPPDVNFESIRA</sequence>
<keyword evidence="1" id="KW-0732">Signal</keyword>
<dbReference type="Proteomes" id="UP000239352">
    <property type="component" value="Unassembled WGS sequence"/>
</dbReference>
<evidence type="ECO:0000313" key="3">
    <source>
        <dbReference type="Proteomes" id="UP000239352"/>
    </source>
</evidence>
<accession>A0A2T0GVW2</accession>
<protein>
    <recommendedName>
        <fullName evidence="4">Secreted protein</fullName>
    </recommendedName>
</protein>
<dbReference type="AlphaFoldDB" id="A0A2T0GVW2"/>
<reference evidence="2 3" key="1">
    <citation type="submission" date="2018-03" db="EMBL/GenBank/DDBJ databases">
        <title>Actinopolyspora mortivallis from Sahara, screening for active biomolecules.</title>
        <authorList>
            <person name="Selama O."/>
            <person name="Wellington E.M.H."/>
            <person name="Hacene H."/>
        </authorList>
    </citation>
    <scope>NUCLEOTIDE SEQUENCE [LARGE SCALE GENOMIC DNA]</scope>
    <source>
        <strain evidence="2 3">M5A</strain>
    </source>
</reference>
<feature type="signal peptide" evidence="1">
    <location>
        <begin position="1"/>
        <end position="26"/>
    </location>
</feature>
<keyword evidence="3" id="KW-1185">Reference proteome</keyword>
<evidence type="ECO:0000313" key="2">
    <source>
        <dbReference type="EMBL" id="PRW63249.1"/>
    </source>
</evidence>
<dbReference type="EMBL" id="PVSR01000017">
    <property type="protein sequence ID" value="PRW63249.1"/>
    <property type="molecule type" value="Genomic_DNA"/>
</dbReference>
<comment type="caution">
    <text evidence="2">The sequence shown here is derived from an EMBL/GenBank/DDBJ whole genome shotgun (WGS) entry which is preliminary data.</text>
</comment>
<feature type="chain" id="PRO_5015673280" description="Secreted protein" evidence="1">
    <location>
        <begin position="27"/>
        <end position="100"/>
    </location>
</feature>
<name>A0A2T0GVW2_ACTMO</name>
<gene>
    <name evidence="2" type="ORF">CEP50_11235</name>
</gene>
<evidence type="ECO:0008006" key="4">
    <source>
        <dbReference type="Google" id="ProtNLM"/>
    </source>
</evidence>